<dbReference type="Pfam" id="PF01476">
    <property type="entry name" value="LysM"/>
    <property type="match status" value="1"/>
</dbReference>
<sequence length="171" mass="19802">MRDDNMNEDQAASLRDQIERQQGQENDALPPRSEVHKNKKQKSKWKISFPLIRFMLILFIAIIVLIWTMRYWGEEYLSKAVQEKSDHSVEEVTIKSKSSTVEQLHQEVDLVTHVVRKMDSLFSISEQYYGTSEYVDIIIEANDIENRTLIVGQEITIPNINADSISSSLTD</sequence>
<keyword evidence="2" id="KW-0812">Transmembrane</keyword>
<dbReference type="SUPFAM" id="SSF54106">
    <property type="entry name" value="LysM domain"/>
    <property type="match status" value="1"/>
</dbReference>
<organism evidence="4 5">
    <name type="scientific">Gracilibacillus caseinilyticus</name>
    <dbReference type="NCBI Taxonomy" id="2932256"/>
    <lineage>
        <taxon>Bacteria</taxon>
        <taxon>Bacillati</taxon>
        <taxon>Bacillota</taxon>
        <taxon>Bacilli</taxon>
        <taxon>Bacillales</taxon>
        <taxon>Bacillaceae</taxon>
        <taxon>Gracilibacillus</taxon>
    </lineage>
</organism>
<name>A0ABY4EUR9_9BACI</name>
<proteinExistence type="predicted"/>
<dbReference type="PROSITE" id="PS51782">
    <property type="entry name" value="LYSM"/>
    <property type="match status" value="1"/>
</dbReference>
<feature type="transmembrane region" description="Helical" evidence="2">
    <location>
        <begin position="47"/>
        <end position="69"/>
    </location>
</feature>
<keyword evidence="2" id="KW-1133">Transmembrane helix</keyword>
<dbReference type="Proteomes" id="UP000831782">
    <property type="component" value="Chromosome"/>
</dbReference>
<evidence type="ECO:0000313" key="5">
    <source>
        <dbReference type="Proteomes" id="UP000831782"/>
    </source>
</evidence>
<feature type="region of interest" description="Disordered" evidence="1">
    <location>
        <begin position="1"/>
        <end position="37"/>
    </location>
</feature>
<dbReference type="EMBL" id="CP095072">
    <property type="protein sequence ID" value="UOQ47552.1"/>
    <property type="molecule type" value="Genomic_DNA"/>
</dbReference>
<gene>
    <name evidence="4" type="ORF">MUN88_16025</name>
</gene>
<dbReference type="SMART" id="SM00257">
    <property type="entry name" value="LysM"/>
    <property type="match status" value="1"/>
</dbReference>
<dbReference type="InterPro" id="IPR036779">
    <property type="entry name" value="LysM_dom_sf"/>
</dbReference>
<dbReference type="Gene3D" id="3.10.350.10">
    <property type="entry name" value="LysM domain"/>
    <property type="match status" value="1"/>
</dbReference>
<keyword evidence="5" id="KW-1185">Reference proteome</keyword>
<evidence type="ECO:0000259" key="3">
    <source>
        <dbReference type="PROSITE" id="PS51782"/>
    </source>
</evidence>
<dbReference type="CDD" id="cd00118">
    <property type="entry name" value="LysM"/>
    <property type="match status" value="1"/>
</dbReference>
<evidence type="ECO:0000313" key="4">
    <source>
        <dbReference type="EMBL" id="UOQ47552.1"/>
    </source>
</evidence>
<dbReference type="RefSeq" id="WP_244716809.1">
    <property type="nucleotide sequence ID" value="NZ_CP095072.1"/>
</dbReference>
<protein>
    <submittedName>
        <fullName evidence="4">LysM peptidoglycan-binding domain-containing protein</fullName>
    </submittedName>
</protein>
<keyword evidence="2" id="KW-0472">Membrane</keyword>
<dbReference type="InterPro" id="IPR018392">
    <property type="entry name" value="LysM"/>
</dbReference>
<reference evidence="4 5" key="1">
    <citation type="submission" date="2022-04" db="EMBL/GenBank/DDBJ databases">
        <title>Gracilibacillus sp. isolated from saltern.</title>
        <authorList>
            <person name="Won M."/>
            <person name="Lee C.-M."/>
            <person name="Woen H.-Y."/>
            <person name="Kwon S.-W."/>
        </authorList>
    </citation>
    <scope>NUCLEOTIDE SEQUENCE [LARGE SCALE GENOMIC DNA]</scope>
    <source>
        <strain evidence="4 5">SSWR10-1</strain>
    </source>
</reference>
<accession>A0ABY4EUR9</accession>
<evidence type="ECO:0000256" key="2">
    <source>
        <dbReference type="SAM" id="Phobius"/>
    </source>
</evidence>
<evidence type="ECO:0000256" key="1">
    <source>
        <dbReference type="SAM" id="MobiDB-lite"/>
    </source>
</evidence>
<feature type="domain" description="LysM" evidence="3">
    <location>
        <begin position="111"/>
        <end position="157"/>
    </location>
</feature>